<comment type="caution">
    <text evidence="2">The sequence shown here is derived from an EMBL/GenBank/DDBJ whole genome shotgun (WGS) entry which is preliminary data.</text>
</comment>
<dbReference type="Pfam" id="PF20587">
    <property type="entry name" value="DUF6789"/>
    <property type="match status" value="1"/>
</dbReference>
<evidence type="ECO:0008006" key="4">
    <source>
        <dbReference type="Google" id="ProtNLM"/>
    </source>
</evidence>
<dbReference type="EMBL" id="STGJ01000017">
    <property type="protein sequence ID" value="TIC79551.1"/>
    <property type="molecule type" value="Genomic_DNA"/>
</dbReference>
<gene>
    <name evidence="2" type="ORF">E5K04_13480</name>
</gene>
<keyword evidence="1" id="KW-0812">Transmembrane</keyword>
<evidence type="ECO:0000313" key="2">
    <source>
        <dbReference type="EMBL" id="TIC79551.1"/>
    </source>
</evidence>
<feature type="transmembrane region" description="Helical" evidence="1">
    <location>
        <begin position="60"/>
        <end position="78"/>
    </location>
</feature>
<dbReference type="AlphaFoldDB" id="A0A4T0UM92"/>
<evidence type="ECO:0000256" key="1">
    <source>
        <dbReference type="SAM" id="Phobius"/>
    </source>
</evidence>
<keyword evidence="1" id="KW-1133">Transmembrane helix</keyword>
<dbReference type="OrthoDB" id="8557224at2"/>
<feature type="transmembrane region" description="Helical" evidence="1">
    <location>
        <begin position="6"/>
        <end position="26"/>
    </location>
</feature>
<dbReference type="RefSeq" id="WP_136555000.1">
    <property type="nucleotide sequence ID" value="NZ_STGJ01000017.1"/>
</dbReference>
<dbReference type="Proteomes" id="UP000308891">
    <property type="component" value="Unassembled WGS sequence"/>
</dbReference>
<protein>
    <recommendedName>
        <fullName evidence="4">DUF1440 domain-containing protein</fullName>
    </recommendedName>
</protein>
<proteinExistence type="predicted"/>
<keyword evidence="1" id="KW-0472">Membrane</keyword>
<name>A0A4T0UM92_9NEIS</name>
<accession>A0A4T0UM92</accession>
<organism evidence="2 3">
    <name type="scientific">Crenobacter intestini</name>
    <dbReference type="NCBI Taxonomy" id="2563443"/>
    <lineage>
        <taxon>Bacteria</taxon>
        <taxon>Pseudomonadati</taxon>
        <taxon>Pseudomonadota</taxon>
        <taxon>Betaproteobacteria</taxon>
        <taxon>Neisseriales</taxon>
        <taxon>Neisseriaceae</taxon>
        <taxon>Crenobacter</taxon>
    </lineage>
</organism>
<dbReference type="InterPro" id="IPR046739">
    <property type="entry name" value="DUF6789"/>
</dbReference>
<feature type="transmembrane region" description="Helical" evidence="1">
    <location>
        <begin position="90"/>
        <end position="114"/>
    </location>
</feature>
<keyword evidence="3" id="KW-1185">Reference proteome</keyword>
<sequence length="152" mass="16340">MPTPAYGKAVIAGFAATIVLSMLMMAKHVMGLMPQVNPVMDLALLFAHFTRSAPNMMMGWLMHFLLGSVVWGLAYAWLSPQLKGSPLVRGLMFAVMAWFAMMVLFMPLVGHGLFAMGYGMGVMPAMATLMLHLAYGAVLGLVYGHLTAASGK</sequence>
<reference evidence="2 3" key="1">
    <citation type="submission" date="2019-04" db="EMBL/GenBank/DDBJ databases">
        <title>Crenobacter sp. nov.</title>
        <authorList>
            <person name="Shi S."/>
        </authorList>
    </citation>
    <scope>NUCLEOTIDE SEQUENCE [LARGE SCALE GENOMIC DNA]</scope>
    <source>
        <strain evidence="2 3">GY 70310</strain>
    </source>
</reference>
<feature type="transmembrane region" description="Helical" evidence="1">
    <location>
        <begin position="126"/>
        <end position="146"/>
    </location>
</feature>
<evidence type="ECO:0000313" key="3">
    <source>
        <dbReference type="Proteomes" id="UP000308891"/>
    </source>
</evidence>